<dbReference type="PANTHER" id="PTHR12411">
    <property type="entry name" value="CYSTEINE PROTEASE FAMILY C1-RELATED"/>
    <property type="match status" value="1"/>
</dbReference>
<dbReference type="InterPro" id="IPR013128">
    <property type="entry name" value="Peptidase_C1A"/>
</dbReference>
<dbReference type="FunFam" id="3.90.70.10:FF:000006">
    <property type="entry name" value="Cathepsin S"/>
    <property type="match status" value="1"/>
</dbReference>
<dbReference type="Gene3D" id="3.90.70.10">
    <property type="entry name" value="Cysteine proteinases"/>
    <property type="match status" value="1"/>
</dbReference>
<dbReference type="CDD" id="cd02248">
    <property type="entry name" value="Peptidase_C1A"/>
    <property type="match status" value="1"/>
</dbReference>
<dbReference type="InterPro" id="IPR000169">
    <property type="entry name" value="Pept_cys_AS"/>
</dbReference>
<accession>A0A0N4UM09</accession>
<name>A0A0N4UM09_DRAME</name>
<dbReference type="AlphaFoldDB" id="A0A0N4UM09"/>
<gene>
    <name evidence="8" type="ORF">DME_LOCUS2720</name>
</gene>
<reference evidence="8 10" key="2">
    <citation type="submission" date="2018-11" db="EMBL/GenBank/DDBJ databases">
        <authorList>
            <consortium name="Pathogen Informatics"/>
        </authorList>
    </citation>
    <scope>NUCLEOTIDE SEQUENCE [LARGE SCALE GENOMIC DNA]</scope>
</reference>
<keyword evidence="10" id="KW-1185">Reference proteome</keyword>
<dbReference type="OrthoDB" id="10253408at2759"/>
<evidence type="ECO:0000259" key="7">
    <source>
        <dbReference type="SMART" id="SM00645"/>
    </source>
</evidence>
<keyword evidence="4" id="KW-0788">Thiol protease</keyword>
<organism evidence="9 11">
    <name type="scientific">Dracunculus medinensis</name>
    <name type="common">Guinea worm</name>
    <dbReference type="NCBI Taxonomy" id="318479"/>
    <lineage>
        <taxon>Eukaryota</taxon>
        <taxon>Metazoa</taxon>
        <taxon>Ecdysozoa</taxon>
        <taxon>Nematoda</taxon>
        <taxon>Chromadorea</taxon>
        <taxon>Rhabditida</taxon>
        <taxon>Spirurina</taxon>
        <taxon>Dracunculoidea</taxon>
        <taxon>Dracunculidae</taxon>
        <taxon>Dracunculus</taxon>
    </lineage>
</organism>
<dbReference type="PROSITE" id="PS00640">
    <property type="entry name" value="THIOL_PROTEASE_ASN"/>
    <property type="match status" value="1"/>
</dbReference>
<dbReference type="Pfam" id="PF00112">
    <property type="entry name" value="Peptidase_C1"/>
    <property type="match status" value="1"/>
</dbReference>
<evidence type="ECO:0000256" key="2">
    <source>
        <dbReference type="ARBA" id="ARBA00022670"/>
    </source>
</evidence>
<evidence type="ECO:0000256" key="5">
    <source>
        <dbReference type="ARBA" id="ARBA00023157"/>
    </source>
</evidence>
<dbReference type="PRINTS" id="PR00705">
    <property type="entry name" value="PAPAIN"/>
</dbReference>
<dbReference type="InterPro" id="IPR025661">
    <property type="entry name" value="Pept_asp_AS"/>
</dbReference>
<dbReference type="PROSITE" id="PS00639">
    <property type="entry name" value="THIOL_PROTEASE_HIS"/>
    <property type="match status" value="1"/>
</dbReference>
<dbReference type="InterPro" id="IPR038765">
    <property type="entry name" value="Papain-like_cys_pep_sf"/>
</dbReference>
<keyword evidence="3" id="KW-0378">Hydrolase</keyword>
<keyword evidence="2" id="KW-0645">Protease</keyword>
<dbReference type="PROSITE" id="PS00139">
    <property type="entry name" value="THIOL_PROTEASE_CYS"/>
    <property type="match status" value="1"/>
</dbReference>
<evidence type="ECO:0000256" key="3">
    <source>
        <dbReference type="ARBA" id="ARBA00022801"/>
    </source>
</evidence>
<proteinExistence type="inferred from homology"/>
<dbReference type="Proteomes" id="UP000274756">
    <property type="component" value="Unassembled WGS sequence"/>
</dbReference>
<feature type="domain" description="Peptidase C1A papain C-terminal" evidence="7">
    <location>
        <begin position="42"/>
        <end position="258"/>
    </location>
</feature>
<reference evidence="11" key="1">
    <citation type="submission" date="2017-02" db="UniProtKB">
        <authorList>
            <consortium name="WormBaseParasite"/>
        </authorList>
    </citation>
    <scope>IDENTIFICATION</scope>
</reference>
<evidence type="ECO:0000313" key="11">
    <source>
        <dbReference type="WBParaSite" id="DME_0000886001-mRNA-1"/>
    </source>
</evidence>
<dbReference type="WBParaSite" id="DME_0000886001-mRNA-1">
    <property type="protein sequence ID" value="DME_0000886001-mRNA-1"/>
    <property type="gene ID" value="DME_0000886001"/>
</dbReference>
<dbReference type="InterPro" id="IPR000668">
    <property type="entry name" value="Peptidase_C1A_C"/>
</dbReference>
<dbReference type="STRING" id="318479.A0A0N4UM09"/>
<evidence type="ECO:0000313" key="8">
    <source>
        <dbReference type="EMBL" id="VDN52747.1"/>
    </source>
</evidence>
<keyword evidence="5" id="KW-1015">Disulfide bond</keyword>
<dbReference type="Proteomes" id="UP000038040">
    <property type="component" value="Unplaced"/>
</dbReference>
<dbReference type="InterPro" id="IPR039417">
    <property type="entry name" value="Peptidase_C1A_papain-like"/>
</dbReference>
<dbReference type="SMART" id="SM00645">
    <property type="entry name" value="Pept_C1"/>
    <property type="match status" value="1"/>
</dbReference>
<dbReference type="EMBL" id="UYYG01000076">
    <property type="protein sequence ID" value="VDN52747.1"/>
    <property type="molecule type" value="Genomic_DNA"/>
</dbReference>
<sequence>MEKFLTRNLQPLEQYRKLNGYRRSNETKRLRALFLRPLNAQIPDNVDWRKKGYVTRVKNQGRCGSCWSFSTTGSLEGQHMRKTGKLVSLSEQNLVDCSSKYGNHGCDGGLMDNAFEYIKENKGIDTEVSYPYEGVEGKCRFKKKSIGATDVGFTDVPSGNEHALKEAVATVGPISVAIDASQLSFQAYKTGVYYDKNCSSEALDHGVLVVGYGTDKKHGDYWIVKNSWGTGWGMDGYVLMARNRKNHCGIATAASYPLV</sequence>
<dbReference type="SUPFAM" id="SSF54001">
    <property type="entry name" value="Cysteine proteinases"/>
    <property type="match status" value="1"/>
</dbReference>
<dbReference type="GO" id="GO:0008234">
    <property type="term" value="F:cysteine-type peptidase activity"/>
    <property type="evidence" value="ECO:0007669"/>
    <property type="project" value="UniProtKB-KW"/>
</dbReference>
<evidence type="ECO:0000313" key="9">
    <source>
        <dbReference type="Proteomes" id="UP000038040"/>
    </source>
</evidence>
<dbReference type="InterPro" id="IPR025660">
    <property type="entry name" value="Pept_his_AS"/>
</dbReference>
<evidence type="ECO:0000256" key="4">
    <source>
        <dbReference type="ARBA" id="ARBA00022807"/>
    </source>
</evidence>
<comment type="similarity">
    <text evidence="1">Belongs to the peptidase C1 family.</text>
</comment>
<protein>
    <recommendedName>
        <fullName evidence="6">Cathepsin L-like</fullName>
    </recommendedName>
</protein>
<evidence type="ECO:0000256" key="6">
    <source>
        <dbReference type="ARBA" id="ARBA00069138"/>
    </source>
</evidence>
<evidence type="ECO:0000313" key="10">
    <source>
        <dbReference type="Proteomes" id="UP000274756"/>
    </source>
</evidence>
<dbReference type="GO" id="GO:0006508">
    <property type="term" value="P:proteolysis"/>
    <property type="evidence" value="ECO:0007669"/>
    <property type="project" value="UniProtKB-KW"/>
</dbReference>
<evidence type="ECO:0000256" key="1">
    <source>
        <dbReference type="ARBA" id="ARBA00008455"/>
    </source>
</evidence>